<dbReference type="PANTHER" id="PTHR20883">
    <property type="entry name" value="PHYTANOYL-COA DIOXYGENASE DOMAIN CONTAINING 1"/>
    <property type="match status" value="1"/>
</dbReference>
<name>A0A1W2FVH4_KIBAR</name>
<dbReference type="Pfam" id="PF05721">
    <property type="entry name" value="PhyH"/>
    <property type="match status" value="1"/>
</dbReference>
<dbReference type="EMBL" id="FWXV01000012">
    <property type="protein sequence ID" value="SMD25891.1"/>
    <property type="molecule type" value="Genomic_DNA"/>
</dbReference>
<dbReference type="SUPFAM" id="SSF51197">
    <property type="entry name" value="Clavaminate synthase-like"/>
    <property type="match status" value="1"/>
</dbReference>
<organism evidence="1 2">
    <name type="scientific">Kibdelosporangium aridum</name>
    <dbReference type="NCBI Taxonomy" id="2030"/>
    <lineage>
        <taxon>Bacteria</taxon>
        <taxon>Bacillati</taxon>
        <taxon>Actinomycetota</taxon>
        <taxon>Actinomycetes</taxon>
        <taxon>Pseudonocardiales</taxon>
        <taxon>Pseudonocardiaceae</taxon>
        <taxon>Kibdelosporangium</taxon>
    </lineage>
</organism>
<protein>
    <submittedName>
        <fullName evidence="1">Ectoine hydroxylase-related dioxygenase, phytanoyl-CoA dioxygenase (PhyH) family</fullName>
    </submittedName>
</protein>
<dbReference type="Gene3D" id="2.60.120.620">
    <property type="entry name" value="q2cbj1_9rhob like domain"/>
    <property type="match status" value="1"/>
</dbReference>
<keyword evidence="1" id="KW-0560">Oxidoreductase</keyword>
<reference evidence="1 2" key="1">
    <citation type="submission" date="2017-04" db="EMBL/GenBank/DDBJ databases">
        <authorList>
            <person name="Afonso C.L."/>
            <person name="Miller P.J."/>
            <person name="Scott M.A."/>
            <person name="Spackman E."/>
            <person name="Goraichik I."/>
            <person name="Dimitrov K.M."/>
            <person name="Suarez D.L."/>
            <person name="Swayne D.E."/>
        </authorList>
    </citation>
    <scope>NUCLEOTIDE SEQUENCE [LARGE SCALE GENOMIC DNA]</scope>
    <source>
        <strain evidence="1 2">DSM 43828</strain>
    </source>
</reference>
<gene>
    <name evidence="1" type="ORF">SAMN05661093_09469</name>
</gene>
<dbReference type="PANTHER" id="PTHR20883:SF48">
    <property type="entry name" value="ECTOINE DIOXYGENASE"/>
    <property type="match status" value="1"/>
</dbReference>
<evidence type="ECO:0000313" key="2">
    <source>
        <dbReference type="Proteomes" id="UP000192674"/>
    </source>
</evidence>
<dbReference type="GO" id="GO:0005506">
    <property type="term" value="F:iron ion binding"/>
    <property type="evidence" value="ECO:0007669"/>
    <property type="project" value="UniProtKB-ARBA"/>
</dbReference>
<dbReference type="AlphaFoldDB" id="A0A1W2FVH4"/>
<proteinExistence type="predicted"/>
<evidence type="ECO:0000313" key="1">
    <source>
        <dbReference type="EMBL" id="SMD25891.1"/>
    </source>
</evidence>
<dbReference type="GO" id="GO:0016706">
    <property type="term" value="F:2-oxoglutarate-dependent dioxygenase activity"/>
    <property type="evidence" value="ECO:0007669"/>
    <property type="project" value="UniProtKB-ARBA"/>
</dbReference>
<dbReference type="OrthoDB" id="9814777at2"/>
<keyword evidence="2" id="KW-1185">Reference proteome</keyword>
<sequence>MTAQATEGLTTPETLSDELVSFYRTNGYVHVPNVLSAEEVAEFRADSERQLKGGDTQAWDEGDAVVFDWVSDVNKRSDILRRLTMHPSVTGIAERLAGGPLRMFKSELLRKAGNKNANTLNTPAHEDMSAMPFISNPYAIIAWVPLVDVPVALGPMRYWPGSQHRPLPDRWDDEGMLAPLTYWPELAYQQQDVVPARAGDVQFHNEWCVHGADANVTDTDRLVLFTVYVSADAVYENKPFYTGMFPEDADLGGLKPGEPLALRDERFCRVGKAAP</sequence>
<accession>A0A1W2FVH4</accession>
<dbReference type="RefSeq" id="WP_051897857.1">
    <property type="nucleotide sequence ID" value="NZ_FWXV01000012.1"/>
</dbReference>
<dbReference type="InterPro" id="IPR008775">
    <property type="entry name" value="Phytyl_CoA_dOase-like"/>
</dbReference>
<dbReference type="Proteomes" id="UP000192674">
    <property type="component" value="Unassembled WGS sequence"/>
</dbReference>
<keyword evidence="1" id="KW-0223">Dioxygenase</keyword>